<comment type="caution">
    <text evidence="10">The sequence shown here is derived from an EMBL/GenBank/DDBJ whole genome shotgun (WGS) entry which is preliminary data.</text>
</comment>
<evidence type="ECO:0000313" key="10">
    <source>
        <dbReference type="EMBL" id="KAL3421057.1"/>
    </source>
</evidence>
<evidence type="ECO:0000313" key="11">
    <source>
        <dbReference type="Proteomes" id="UP001629113"/>
    </source>
</evidence>
<dbReference type="Gene3D" id="1.10.630.10">
    <property type="entry name" value="Cytochrome P450"/>
    <property type="match status" value="1"/>
</dbReference>
<dbReference type="InterPro" id="IPR017972">
    <property type="entry name" value="Cyt_P450_CS"/>
</dbReference>
<dbReference type="SUPFAM" id="SSF48264">
    <property type="entry name" value="Cytochrome P450"/>
    <property type="match status" value="1"/>
</dbReference>
<keyword evidence="6 8" id="KW-0408">Iron</keyword>
<proteinExistence type="inferred from homology"/>
<evidence type="ECO:0000256" key="8">
    <source>
        <dbReference type="RuleBase" id="RU000461"/>
    </source>
</evidence>
<accession>A0ABR4PD18</accession>
<keyword evidence="9" id="KW-1133">Transmembrane helix</keyword>
<sequence>MAVLSGLVNGTSLLPLLGAAFALSSVVTCYLLLFSSNPLAHIPRIRNPGKTRFSLRTRLDYLTDCRQLYLEAWKKYSSKGLVCAIPGFGLLEEVIIPSKSLRWFTSQPDSVVGCYESFAELDKAEWTFGNAKFILNPWGGNLVRTQMGRVLENLAAAINDELKYAFDRWIGGNYNDWTEVEVMSSMKFIVAQASSRFTIGTSLCRDENYLSITIRWLDYFVPIVAIIGLVPKFLRPLLAPIIVSPITYLTWRISKVFEPVYNERMALLQNPNIDSSNEPQDHFQMMLRHAQKVETGEFNFPDMTRRLLVANFGSYHQTGIALTNAVLNILGSDKQYDTISVIRQEIHSVMNDFGDKTWTKAGVAKMVRLDSILRETLRLHSFGNRSILRRIMIDGFKTEDGVHIPKGTNVSVFAYPPQMDEETYKNPYEFDPFRFSRMREAEAEADVAESSKNNLTFVSIGPQYLPFSYGKHACPGRFLVDFELKMLVAYLVMNYDLELPERYQGQRPETKWVAEASFPDTSAKMRVRRRKAI</sequence>
<reference evidence="10 11" key="1">
    <citation type="submission" date="2024-06" db="EMBL/GenBank/DDBJ databases">
        <title>Complete genome of Phlyctema vagabunda strain 19-DSS-EL-015.</title>
        <authorList>
            <person name="Fiorenzani C."/>
        </authorList>
    </citation>
    <scope>NUCLEOTIDE SEQUENCE [LARGE SCALE GENOMIC DNA]</scope>
    <source>
        <strain evidence="10 11">19-DSS-EL-015</strain>
    </source>
</reference>
<keyword evidence="9" id="KW-0472">Membrane</keyword>
<dbReference type="InterPro" id="IPR001128">
    <property type="entry name" value="Cyt_P450"/>
</dbReference>
<dbReference type="PANTHER" id="PTHR46206:SF1">
    <property type="entry name" value="P450, PUTATIVE (EUROFUNG)-RELATED"/>
    <property type="match status" value="1"/>
</dbReference>
<dbReference type="Proteomes" id="UP001629113">
    <property type="component" value="Unassembled WGS sequence"/>
</dbReference>
<dbReference type="PROSITE" id="PS00086">
    <property type="entry name" value="CYTOCHROME_P450"/>
    <property type="match status" value="1"/>
</dbReference>
<evidence type="ECO:0000256" key="3">
    <source>
        <dbReference type="ARBA" id="ARBA00022617"/>
    </source>
</evidence>
<dbReference type="PANTHER" id="PTHR46206">
    <property type="entry name" value="CYTOCHROME P450"/>
    <property type="match status" value="1"/>
</dbReference>
<keyword evidence="4 8" id="KW-0479">Metal-binding</keyword>
<dbReference type="PRINTS" id="PR00465">
    <property type="entry name" value="EP450IV"/>
</dbReference>
<evidence type="ECO:0000256" key="5">
    <source>
        <dbReference type="ARBA" id="ARBA00023002"/>
    </source>
</evidence>
<evidence type="ECO:0000256" key="4">
    <source>
        <dbReference type="ARBA" id="ARBA00022723"/>
    </source>
</evidence>
<keyword evidence="3 8" id="KW-0349">Heme</keyword>
<keyword evidence="5 8" id="KW-0560">Oxidoreductase</keyword>
<dbReference type="CDD" id="cd11041">
    <property type="entry name" value="CYP503A1-like"/>
    <property type="match status" value="1"/>
</dbReference>
<dbReference type="InterPro" id="IPR002403">
    <property type="entry name" value="Cyt_P450_E_grp-IV"/>
</dbReference>
<name>A0ABR4PD18_9HELO</name>
<dbReference type="Pfam" id="PF00067">
    <property type="entry name" value="p450"/>
    <property type="match status" value="1"/>
</dbReference>
<comment type="cofactor">
    <cofactor evidence="1">
        <name>heme</name>
        <dbReference type="ChEBI" id="CHEBI:30413"/>
    </cofactor>
</comment>
<comment type="similarity">
    <text evidence="2 8">Belongs to the cytochrome P450 family.</text>
</comment>
<evidence type="ECO:0000256" key="9">
    <source>
        <dbReference type="SAM" id="Phobius"/>
    </source>
</evidence>
<protein>
    <submittedName>
        <fullName evidence="10">Cytochrome P450</fullName>
    </submittedName>
</protein>
<evidence type="ECO:0000256" key="1">
    <source>
        <dbReference type="ARBA" id="ARBA00001971"/>
    </source>
</evidence>
<evidence type="ECO:0000256" key="2">
    <source>
        <dbReference type="ARBA" id="ARBA00010617"/>
    </source>
</evidence>
<keyword evidence="7 8" id="KW-0503">Monooxygenase</keyword>
<keyword evidence="9" id="KW-0812">Transmembrane</keyword>
<dbReference type="EMBL" id="JBFCZG010000006">
    <property type="protein sequence ID" value="KAL3421057.1"/>
    <property type="molecule type" value="Genomic_DNA"/>
</dbReference>
<keyword evidence="11" id="KW-1185">Reference proteome</keyword>
<gene>
    <name evidence="10" type="ORF">PVAG01_07502</name>
</gene>
<feature type="transmembrane region" description="Helical" evidence="9">
    <location>
        <begin position="12"/>
        <end position="34"/>
    </location>
</feature>
<organism evidence="10 11">
    <name type="scientific">Phlyctema vagabunda</name>
    <dbReference type="NCBI Taxonomy" id="108571"/>
    <lineage>
        <taxon>Eukaryota</taxon>
        <taxon>Fungi</taxon>
        <taxon>Dikarya</taxon>
        <taxon>Ascomycota</taxon>
        <taxon>Pezizomycotina</taxon>
        <taxon>Leotiomycetes</taxon>
        <taxon>Helotiales</taxon>
        <taxon>Dermateaceae</taxon>
        <taxon>Phlyctema</taxon>
    </lineage>
</organism>
<evidence type="ECO:0000256" key="7">
    <source>
        <dbReference type="ARBA" id="ARBA00023033"/>
    </source>
</evidence>
<evidence type="ECO:0000256" key="6">
    <source>
        <dbReference type="ARBA" id="ARBA00023004"/>
    </source>
</evidence>
<dbReference type="InterPro" id="IPR036396">
    <property type="entry name" value="Cyt_P450_sf"/>
</dbReference>